<dbReference type="RefSeq" id="WP_141369116.1">
    <property type="nucleotide sequence ID" value="NZ_BJLQ01000005.1"/>
</dbReference>
<dbReference type="OrthoDB" id="3404679at2"/>
<accession>A0A4Y3KJJ0</accession>
<dbReference type="Pfam" id="PF19040">
    <property type="entry name" value="SGNH"/>
    <property type="match status" value="2"/>
</dbReference>
<gene>
    <name evidence="2" type="ORF">CGE01nite_07850</name>
</gene>
<keyword evidence="3" id="KW-1185">Reference proteome</keyword>
<name>A0A4Y3KJJ0_9CELL</name>
<dbReference type="EMBL" id="BJLQ01000005">
    <property type="protein sequence ID" value="GEA83534.1"/>
    <property type="molecule type" value="Genomic_DNA"/>
</dbReference>
<feature type="domain" description="SGNH" evidence="1">
    <location>
        <begin position="62"/>
        <end position="286"/>
    </location>
</feature>
<dbReference type="Proteomes" id="UP000320461">
    <property type="component" value="Unassembled WGS sequence"/>
</dbReference>
<evidence type="ECO:0000313" key="2">
    <source>
        <dbReference type="EMBL" id="GEA83534.1"/>
    </source>
</evidence>
<dbReference type="InterPro" id="IPR043968">
    <property type="entry name" value="SGNH"/>
</dbReference>
<reference evidence="2 3" key="1">
    <citation type="submission" date="2019-06" db="EMBL/GenBank/DDBJ databases">
        <title>Whole genome shotgun sequence of Cellulomonas gelida NBRC 3748.</title>
        <authorList>
            <person name="Hosoyama A."/>
            <person name="Uohara A."/>
            <person name="Ohji S."/>
            <person name="Ichikawa N."/>
        </authorList>
    </citation>
    <scope>NUCLEOTIDE SEQUENCE [LARGE SCALE GENOMIC DNA]</scope>
    <source>
        <strain evidence="2 3">NBRC 3748</strain>
    </source>
</reference>
<evidence type="ECO:0000259" key="1">
    <source>
        <dbReference type="Pfam" id="PF19040"/>
    </source>
</evidence>
<organism evidence="2 3">
    <name type="scientific">Cellulomonas gelida</name>
    <dbReference type="NCBI Taxonomy" id="1712"/>
    <lineage>
        <taxon>Bacteria</taxon>
        <taxon>Bacillati</taxon>
        <taxon>Actinomycetota</taxon>
        <taxon>Actinomycetes</taxon>
        <taxon>Micrococcales</taxon>
        <taxon>Cellulomonadaceae</taxon>
        <taxon>Cellulomonas</taxon>
    </lineage>
</organism>
<comment type="caution">
    <text evidence="2">The sequence shown here is derived from an EMBL/GenBank/DDBJ whole genome shotgun (WGS) entry which is preliminary data.</text>
</comment>
<proteinExistence type="predicted"/>
<protein>
    <recommendedName>
        <fullName evidence="1">SGNH domain-containing protein</fullName>
    </recommendedName>
</protein>
<feature type="domain" description="SGNH" evidence="1">
    <location>
        <begin position="350"/>
        <end position="582"/>
    </location>
</feature>
<sequence>MTAVDPRGSRRPRTRTIVVCVVVVLVAALASVTFAMRAGQARAVLPTPEQAASDVPQLDGRRCLTDSRAASVVLCAVGPTAARTTVAVVGDTAAEQLLPALAPLADARGWRLTTDLRDGCPLVDAAVTTAGAGRVDCGRPYESRLERLVDDPGVSHVLLVGTAGAKACTGAGCQDPDRAVLERELRSTIQALQRAGKDVVTVRDLPVPPRDVVACVEASPRSTEDCDFAPRPALGALAAAARRELVPVVDLTADLCPDASCPAVADGVLRYRPDGRLTATYAATLSSRLGSALDAAGLAASDATSALGAHALGDEPRTSPAGEPVDTVAWITPPVAGATRDEADPYREGCHQNQADPTALSCTYGDPTSTTVIALVGDSHAAQWQPALRAVAEAHGWHLRTYTKSACLFADVTVWNGAQDGAYTSCAEWTAEVVDALRADPPTVLIPVSTGRYALAAGDGPVRGDAAIVDGMVRTWSAVAAGGTRVVPIADTPWLETDMKHCVADHLERLSECAVPRAPAVAKSAQAWQRAAVARVPRAELVDLTDVVCPADRCAPVIGNVLVWRDSHHLTATYARTTAPFLDEALTPLVRPASTDR</sequence>
<evidence type="ECO:0000313" key="3">
    <source>
        <dbReference type="Proteomes" id="UP000320461"/>
    </source>
</evidence>
<dbReference type="AlphaFoldDB" id="A0A4Y3KJJ0"/>